<comment type="subcellular location">
    <subcellularLocation>
        <location evidence="1">Endoplasmic reticulum</location>
    </subcellularLocation>
</comment>
<dbReference type="PRINTS" id="PR00081">
    <property type="entry name" value="GDHRDH"/>
</dbReference>
<dbReference type="AlphaFoldDB" id="A0A8J2SWQ6"/>
<dbReference type="Pfam" id="PF00106">
    <property type="entry name" value="adh_short"/>
    <property type="match status" value="1"/>
</dbReference>
<dbReference type="InterPro" id="IPR036291">
    <property type="entry name" value="NAD(P)-bd_dom_sf"/>
</dbReference>
<dbReference type="FunFam" id="3.40.50.720:FF:000137">
    <property type="entry name" value="Hydroxysteroid (17-beta) dehydrogenase 3"/>
    <property type="match status" value="1"/>
</dbReference>
<dbReference type="PANTHER" id="PTHR43899">
    <property type="entry name" value="RH59310P"/>
    <property type="match status" value="1"/>
</dbReference>
<feature type="transmembrane region" description="Helical" evidence="6">
    <location>
        <begin position="12"/>
        <end position="34"/>
    </location>
</feature>
<accession>A0A8J2SWQ6</accession>
<evidence type="ECO:0000256" key="4">
    <source>
        <dbReference type="ARBA" id="ARBA00023002"/>
    </source>
</evidence>
<keyword evidence="4" id="KW-0560">Oxidoreductase</keyword>
<keyword evidence="6" id="KW-0472">Membrane</keyword>
<dbReference type="PIRSF" id="PIRSF000126">
    <property type="entry name" value="11-beta-HSD1"/>
    <property type="match status" value="1"/>
</dbReference>
<keyword evidence="3" id="KW-0521">NADP</keyword>
<dbReference type="SUPFAM" id="SSF51735">
    <property type="entry name" value="NAD(P)-binding Rossmann-fold domains"/>
    <property type="match status" value="1"/>
</dbReference>
<dbReference type="Proteomes" id="UP000789595">
    <property type="component" value="Unassembled WGS sequence"/>
</dbReference>
<dbReference type="GO" id="GO:0005783">
    <property type="term" value="C:endoplasmic reticulum"/>
    <property type="evidence" value="ECO:0007669"/>
    <property type="project" value="UniProtKB-SubCell"/>
</dbReference>
<dbReference type="Gene3D" id="3.40.50.720">
    <property type="entry name" value="NAD(P)-binding Rossmann-like Domain"/>
    <property type="match status" value="1"/>
</dbReference>
<evidence type="ECO:0000313" key="7">
    <source>
        <dbReference type="EMBL" id="CAH0376456.1"/>
    </source>
</evidence>
<keyword evidence="8" id="KW-1185">Reference proteome</keyword>
<dbReference type="GO" id="GO:0016491">
    <property type="term" value="F:oxidoreductase activity"/>
    <property type="evidence" value="ECO:0007669"/>
    <property type="project" value="UniProtKB-KW"/>
</dbReference>
<evidence type="ECO:0000256" key="6">
    <source>
        <dbReference type="SAM" id="Phobius"/>
    </source>
</evidence>
<evidence type="ECO:0000256" key="5">
    <source>
        <dbReference type="RuleBase" id="RU000363"/>
    </source>
</evidence>
<gene>
    <name evidence="7" type="ORF">PECAL_5P10460</name>
</gene>
<dbReference type="CDD" id="cd05356">
    <property type="entry name" value="17beta-HSD1_like_SDR_c"/>
    <property type="match status" value="1"/>
</dbReference>
<proteinExistence type="inferred from homology"/>
<protein>
    <recommendedName>
        <fullName evidence="9">Steroid dehydrogenase</fullName>
    </recommendedName>
</protein>
<evidence type="ECO:0000313" key="8">
    <source>
        <dbReference type="Proteomes" id="UP000789595"/>
    </source>
</evidence>
<organism evidence="7 8">
    <name type="scientific">Pelagomonas calceolata</name>
    <dbReference type="NCBI Taxonomy" id="35677"/>
    <lineage>
        <taxon>Eukaryota</taxon>
        <taxon>Sar</taxon>
        <taxon>Stramenopiles</taxon>
        <taxon>Ochrophyta</taxon>
        <taxon>Pelagophyceae</taxon>
        <taxon>Pelagomonadales</taxon>
        <taxon>Pelagomonadaceae</taxon>
        <taxon>Pelagomonas</taxon>
    </lineage>
</organism>
<dbReference type="PRINTS" id="PR00080">
    <property type="entry name" value="SDRFAMILY"/>
</dbReference>
<evidence type="ECO:0000256" key="1">
    <source>
        <dbReference type="ARBA" id="ARBA00004240"/>
    </source>
</evidence>
<sequence>MDQLTEPATLKAAATLILLYKVALPLLSGIYAHFLRPGKKLRKYGRWAVVTGATDGIGKALCLEFAKQGLDVVLISRTQSKLDDAAKEIEEKFNVETKTISVDFGGGFDTTKQNKVAKALKGLDIGILANNVGMSYPFTKYYHELSDEECANLVSLNTESTLFMTKLVLGDETQGMVARKRGAIVNTSSAAGVQPSPLLAGYAAAKGGIVQFTKSLACELKGLGIDVQVQTPLWVTTKLAKIRKTSLTVPSPSTYAKQAVRFVGYDVACSPYWAHALQLSVADLLPSSLLAAAVFSMHRAIRKKGLKKEAAKAKGQ</sequence>
<comment type="similarity">
    <text evidence="2 5">Belongs to the short-chain dehydrogenases/reductases (SDR) family.</text>
</comment>
<keyword evidence="6" id="KW-0812">Transmembrane</keyword>
<dbReference type="PROSITE" id="PS00061">
    <property type="entry name" value="ADH_SHORT"/>
    <property type="match status" value="1"/>
</dbReference>
<reference evidence="7" key="1">
    <citation type="submission" date="2021-11" db="EMBL/GenBank/DDBJ databases">
        <authorList>
            <consortium name="Genoscope - CEA"/>
            <person name="William W."/>
        </authorList>
    </citation>
    <scope>NUCLEOTIDE SEQUENCE</scope>
</reference>
<dbReference type="PANTHER" id="PTHR43899:SF13">
    <property type="entry name" value="RH59310P"/>
    <property type="match status" value="1"/>
</dbReference>
<dbReference type="InterPro" id="IPR051019">
    <property type="entry name" value="VLCFA-Steroid_DH"/>
</dbReference>
<dbReference type="InterPro" id="IPR020904">
    <property type="entry name" value="Sc_DH/Rdtase_CS"/>
</dbReference>
<keyword evidence="6" id="KW-1133">Transmembrane helix</keyword>
<dbReference type="InterPro" id="IPR002347">
    <property type="entry name" value="SDR_fam"/>
</dbReference>
<comment type="caution">
    <text evidence="7">The sequence shown here is derived from an EMBL/GenBank/DDBJ whole genome shotgun (WGS) entry which is preliminary data.</text>
</comment>
<dbReference type="EMBL" id="CAKKNE010000005">
    <property type="protein sequence ID" value="CAH0376456.1"/>
    <property type="molecule type" value="Genomic_DNA"/>
</dbReference>
<evidence type="ECO:0000256" key="3">
    <source>
        <dbReference type="ARBA" id="ARBA00022857"/>
    </source>
</evidence>
<evidence type="ECO:0008006" key="9">
    <source>
        <dbReference type="Google" id="ProtNLM"/>
    </source>
</evidence>
<name>A0A8J2SWQ6_9STRA</name>
<evidence type="ECO:0000256" key="2">
    <source>
        <dbReference type="ARBA" id="ARBA00006484"/>
    </source>
</evidence>
<dbReference type="OrthoDB" id="1393670at2759"/>